<comment type="caution">
    <text evidence="7">The sequence shown here is derived from an EMBL/GenBank/DDBJ whole genome shotgun (WGS) entry which is preliminary data.</text>
</comment>
<name>A0A917E5L0_9SPHN</name>
<evidence type="ECO:0000256" key="2">
    <source>
        <dbReference type="ARBA" id="ARBA00010265"/>
    </source>
</evidence>
<dbReference type="AlphaFoldDB" id="A0A917E5L0"/>
<reference evidence="7" key="2">
    <citation type="submission" date="2020-09" db="EMBL/GenBank/DDBJ databases">
        <authorList>
            <person name="Sun Q."/>
            <person name="Zhou Y."/>
        </authorList>
    </citation>
    <scope>NUCLEOTIDE SEQUENCE</scope>
    <source>
        <strain evidence="7">CGMCC 1.15519</strain>
    </source>
</reference>
<dbReference type="Gene3D" id="2.40.128.260">
    <property type="entry name" value="Type IV secretion system, VirB10/TraB/TrbI"/>
    <property type="match status" value="2"/>
</dbReference>
<evidence type="ECO:0000256" key="6">
    <source>
        <dbReference type="SAM" id="Phobius"/>
    </source>
</evidence>
<evidence type="ECO:0000256" key="3">
    <source>
        <dbReference type="ARBA" id="ARBA00022692"/>
    </source>
</evidence>
<organism evidence="7 8">
    <name type="scientific">Sandarakinorhabdus glacialis</name>
    <dbReference type="NCBI Taxonomy" id="1614636"/>
    <lineage>
        <taxon>Bacteria</taxon>
        <taxon>Pseudomonadati</taxon>
        <taxon>Pseudomonadota</taxon>
        <taxon>Alphaproteobacteria</taxon>
        <taxon>Sphingomonadales</taxon>
        <taxon>Sphingosinicellaceae</taxon>
        <taxon>Sandarakinorhabdus</taxon>
    </lineage>
</organism>
<evidence type="ECO:0000256" key="5">
    <source>
        <dbReference type="ARBA" id="ARBA00023136"/>
    </source>
</evidence>
<protein>
    <submittedName>
        <fullName evidence="7">Type VI secretion protein</fullName>
    </submittedName>
</protein>
<sequence length="375" mass="37933">MTRDGAAMTTETPVPVKRPSIARAPKPLSKLGVGALMLVGGAGVFLWLSEARADQVALAAALPPVGAGGVTAVQPLPLPPAGSPPVAYVQPPFQPAPAAPYIAAPISRPPVFVDNGARERAEARLRAPALIVDLAQSSASAAAAPLPDLPGGVAPPPAANAALNNAERFSARIGAERVEVSQAQRMTGLDRLVPQGAIIGAVMETALNSDLPGFARAIVQRDVLSFDGSAVLIPAGSRIIGQYQSGVARGASRVFIIWTRLIRPDGVTVTLSSPAIDEIGRGGVAGKVNRHFLQRYGGAILLSVLTGGLNIAAASVSGGGGTVVVGTAGEASALAQQAAADLDIPPTITTKQGALVRIFVAQDLDFTSVGPVASR</sequence>
<evidence type="ECO:0000256" key="1">
    <source>
        <dbReference type="ARBA" id="ARBA00004167"/>
    </source>
</evidence>
<keyword evidence="5 6" id="KW-0472">Membrane</keyword>
<evidence type="ECO:0000313" key="8">
    <source>
        <dbReference type="Proteomes" id="UP000635071"/>
    </source>
</evidence>
<evidence type="ECO:0000256" key="4">
    <source>
        <dbReference type="ARBA" id="ARBA00022989"/>
    </source>
</evidence>
<feature type="transmembrane region" description="Helical" evidence="6">
    <location>
        <begin position="28"/>
        <end position="48"/>
    </location>
</feature>
<keyword evidence="8" id="KW-1185">Reference proteome</keyword>
<dbReference type="GO" id="GO:0016020">
    <property type="term" value="C:membrane"/>
    <property type="evidence" value="ECO:0007669"/>
    <property type="project" value="UniProtKB-SubCell"/>
</dbReference>
<proteinExistence type="inferred from homology"/>
<dbReference type="RefSeq" id="WP_188761517.1">
    <property type="nucleotide sequence ID" value="NZ_BMJM01000002.1"/>
</dbReference>
<keyword evidence="4 6" id="KW-1133">Transmembrane helix</keyword>
<dbReference type="InterPro" id="IPR005498">
    <property type="entry name" value="T4SS_VirB10/TraB/TrbI"/>
</dbReference>
<comment type="similarity">
    <text evidence="2">Belongs to the TrbI/VirB10 family.</text>
</comment>
<comment type="subcellular location">
    <subcellularLocation>
        <location evidence="1">Membrane</location>
        <topology evidence="1">Single-pass membrane protein</topology>
    </subcellularLocation>
</comment>
<dbReference type="EMBL" id="BMJM01000002">
    <property type="protein sequence ID" value="GGE02908.1"/>
    <property type="molecule type" value="Genomic_DNA"/>
</dbReference>
<dbReference type="InterPro" id="IPR042217">
    <property type="entry name" value="T4SS_VirB10/TrbI"/>
</dbReference>
<accession>A0A917E5L0</accession>
<dbReference type="Pfam" id="PF03743">
    <property type="entry name" value="TrbI"/>
    <property type="match status" value="1"/>
</dbReference>
<dbReference type="Proteomes" id="UP000635071">
    <property type="component" value="Unassembled WGS sequence"/>
</dbReference>
<dbReference type="CDD" id="cd16429">
    <property type="entry name" value="VirB10"/>
    <property type="match status" value="1"/>
</dbReference>
<reference evidence="7" key="1">
    <citation type="journal article" date="2014" name="Int. J. Syst. Evol. Microbiol.">
        <title>Complete genome sequence of Corynebacterium casei LMG S-19264T (=DSM 44701T), isolated from a smear-ripened cheese.</title>
        <authorList>
            <consortium name="US DOE Joint Genome Institute (JGI-PGF)"/>
            <person name="Walter F."/>
            <person name="Albersmeier A."/>
            <person name="Kalinowski J."/>
            <person name="Ruckert C."/>
        </authorList>
    </citation>
    <scope>NUCLEOTIDE SEQUENCE</scope>
    <source>
        <strain evidence="7">CGMCC 1.15519</strain>
    </source>
</reference>
<keyword evidence="3 6" id="KW-0812">Transmembrane</keyword>
<evidence type="ECO:0000313" key="7">
    <source>
        <dbReference type="EMBL" id="GGE02908.1"/>
    </source>
</evidence>
<gene>
    <name evidence="7" type="ORF">GCM10011529_06690</name>
</gene>